<feature type="compositionally biased region" description="Basic and acidic residues" evidence="1">
    <location>
        <begin position="538"/>
        <end position="560"/>
    </location>
</feature>
<proteinExistence type="predicted"/>
<feature type="region of interest" description="Disordered" evidence="1">
    <location>
        <begin position="209"/>
        <end position="235"/>
    </location>
</feature>
<evidence type="ECO:0000256" key="1">
    <source>
        <dbReference type="SAM" id="MobiDB-lite"/>
    </source>
</evidence>
<dbReference type="InterPro" id="IPR041677">
    <property type="entry name" value="DNA2/NAM7_AAA_11"/>
</dbReference>
<organism evidence="3 4">
    <name type="scientific">Caenorhabditis japonica</name>
    <dbReference type="NCBI Taxonomy" id="281687"/>
    <lineage>
        <taxon>Eukaryota</taxon>
        <taxon>Metazoa</taxon>
        <taxon>Ecdysozoa</taxon>
        <taxon>Nematoda</taxon>
        <taxon>Chromadorea</taxon>
        <taxon>Rhabditida</taxon>
        <taxon>Rhabditina</taxon>
        <taxon>Rhabditomorpha</taxon>
        <taxon>Rhabditoidea</taxon>
        <taxon>Rhabditidae</taxon>
        <taxon>Peloderinae</taxon>
        <taxon>Caenorhabditis</taxon>
    </lineage>
</organism>
<feature type="compositionally biased region" description="Basic and acidic residues" evidence="1">
    <location>
        <begin position="571"/>
        <end position="580"/>
    </location>
</feature>
<accession>A0A8R1DRH2</accession>
<protein>
    <submittedName>
        <fullName evidence="3">AAA_11 domain-containing protein</fullName>
    </submittedName>
</protein>
<evidence type="ECO:0000313" key="4">
    <source>
        <dbReference type="Proteomes" id="UP000005237"/>
    </source>
</evidence>
<feature type="region of interest" description="Disordered" evidence="1">
    <location>
        <begin position="1218"/>
        <end position="1244"/>
    </location>
</feature>
<dbReference type="Proteomes" id="UP000005237">
    <property type="component" value="Unassembled WGS sequence"/>
</dbReference>
<dbReference type="GO" id="GO:0031380">
    <property type="term" value="C:nuclear RNA-directed RNA polymerase complex"/>
    <property type="evidence" value="ECO:0007669"/>
    <property type="project" value="TreeGrafter"/>
</dbReference>
<reference evidence="4" key="1">
    <citation type="submission" date="2010-08" db="EMBL/GenBank/DDBJ databases">
        <authorList>
            <consortium name="Caenorhabditis japonica Sequencing Consortium"/>
            <person name="Wilson R.K."/>
        </authorList>
    </citation>
    <scope>NUCLEOTIDE SEQUENCE [LARGE SCALE GENOMIC DNA]</scope>
    <source>
        <strain evidence="4">DF5081</strain>
    </source>
</reference>
<dbReference type="InterPro" id="IPR045055">
    <property type="entry name" value="DNA2/NAM7-like"/>
</dbReference>
<dbReference type="PANTHER" id="PTHR10887:SF341">
    <property type="entry name" value="NFX1-TYPE ZINC FINGER-CONTAINING PROTEIN 1"/>
    <property type="match status" value="1"/>
</dbReference>
<sequence length="1270" mass="147019">MRADNIGGRILPFEPGTSQYETDEFRGQRRRPWMAFRVGAMIQEITKEHFMNFIEKVRLTIIDKGLLLDSHLDCLKVVFAETNYKKFYDELEEGLARVKEKYEKGPLSRPIVLLFYDNCEDDHEDIDSILHHYRENMYFFTVESHELISMLQTSEYDYLQETCEEFFNFVYGCEDLRESRAIRMPIEKKQKIFGAGFNGEQFMDLTISSSSPQRKHYPSPMYRNNRRENYSNAPPGLDLVPPGLQKHSNAYSNIVSPPPGLSHPSSSRAHENFILDTNKTPHGIRTPPGLNGPAQPQRSTIYNGYDNYDSDSSPENYETEVKGPHILAFSDVQAARRQMEDDDYSERGVPIRKNESHMAKYINGSKLYARFDQPFVSITCNLDLLFVINYAVSSRNKEIRPASKAILSGAFDRGYPVKLKNKFLNRSFKNGRWSYNEVELFFEIIQLYFYTARFKGGFMLSIDSFRPAWTDFHEAFVRTSKDGLRDAKVNAKELGNAERLMNHVNKWLQQAEDESGSIARPIRSSRDFSPRRVTSSRLSEESRYYVDDHRNRRMANRDDYTSNSTASYHDGGTEYDRQDRRYEYDDIGRDEVDDVARYRSIESNYGAGTSKTDRMVNLTLENTIREQDIEVESSIGEIPNDSSVVNTDERPKQEYKYTEANYEPPWVKSEITEPPEDFKTLTSVPVLADYVNPTEPYLRRIQEDGIYKSAAHYLDVQFRLHREDLVSPLRDGIDLYRKNGTCRGRRIEGAPCSDILIFDVDRVDGKQVSEREGLEMRVVWPAKHEISKLLLNDKEMKELGLLMLSDDGFVNDFHLTFVKSSYLLSRECLHLAILGETAPFKPNKSYQAAEGNSYLPSCKHVLENMKRINPFKPIPFERYLVHGQVEIFRPLFHRHEKSETQVAEEKRLEKHYGEVRSIAAANRYLKGKPVPKGADDEDDGDDLYYKVRSSTAVDKDLEYEQLSEPIFREMLGVNSGGSDQLMIGKKWYRISRLLDDFHPDNFDESQRIAFCQTFRHELSLIQGPPGTGKTHIGVQIVKTMLQNRSHWRMTEPILIVSYTNRGLDNLLERIWHMIDEDEELSRDNGKPRMIRYGRNCDSELLKKRCVTKFDVDAQYKSSVADKIQQNLRTAFRNKTVKRNELAISSNTLLYSKKDLLSFNILSRVMDPNHQMEISQFASQHVDTKKRLLCPDEAFACWLLDQDFGKSVGTKAKNEKMSTFKKLPSNSDDETTPNAPSIDEEDDSDLDDEQFLDNLFKKMNVGPPRRSNALC</sequence>
<dbReference type="EnsemblMetazoa" id="CJA09437.1">
    <property type="protein sequence ID" value="CJA09437.1"/>
    <property type="gene ID" value="WBGene00128641"/>
</dbReference>
<dbReference type="PANTHER" id="PTHR10887">
    <property type="entry name" value="DNA2/NAM7 HELICASE FAMILY"/>
    <property type="match status" value="1"/>
</dbReference>
<name>A0A8R1DRH2_CAEJA</name>
<evidence type="ECO:0000259" key="2">
    <source>
        <dbReference type="Pfam" id="PF13086"/>
    </source>
</evidence>
<dbReference type="Gene3D" id="3.40.50.300">
    <property type="entry name" value="P-loop containing nucleotide triphosphate hydrolases"/>
    <property type="match status" value="1"/>
</dbReference>
<dbReference type="InterPro" id="IPR027417">
    <property type="entry name" value="P-loop_NTPase"/>
</dbReference>
<dbReference type="AlphaFoldDB" id="A0A8R1DRH2"/>
<dbReference type="Pfam" id="PF13086">
    <property type="entry name" value="AAA_11"/>
    <property type="match status" value="1"/>
</dbReference>
<feature type="region of interest" description="Disordered" evidence="1">
    <location>
        <begin position="519"/>
        <end position="580"/>
    </location>
</feature>
<dbReference type="SUPFAM" id="SSF52540">
    <property type="entry name" value="P-loop containing nucleoside triphosphate hydrolases"/>
    <property type="match status" value="1"/>
</dbReference>
<evidence type="ECO:0000313" key="3">
    <source>
        <dbReference type="EnsemblMetazoa" id="CJA09437.1"/>
    </source>
</evidence>
<feature type="domain" description="DNA2/NAM7 helicase helicase" evidence="2">
    <location>
        <begin position="1002"/>
        <end position="1141"/>
    </location>
</feature>
<keyword evidence="4" id="KW-1185">Reference proteome</keyword>
<reference evidence="3" key="2">
    <citation type="submission" date="2022-06" db="UniProtKB">
        <authorList>
            <consortium name="EnsemblMetazoa"/>
        </authorList>
    </citation>
    <scope>IDENTIFICATION</scope>
    <source>
        <strain evidence="3">DF5081</strain>
    </source>
</reference>
<dbReference type="GO" id="GO:0031048">
    <property type="term" value="P:regulatory ncRNA-mediated heterochromatin formation"/>
    <property type="evidence" value="ECO:0007669"/>
    <property type="project" value="TreeGrafter"/>
</dbReference>
<dbReference type="GO" id="GO:0004386">
    <property type="term" value="F:helicase activity"/>
    <property type="evidence" value="ECO:0007669"/>
    <property type="project" value="InterPro"/>
</dbReference>